<evidence type="ECO:0000256" key="3">
    <source>
        <dbReference type="ARBA" id="ARBA00022454"/>
    </source>
</evidence>
<dbReference type="EMBL" id="CP014244">
    <property type="protein sequence ID" value="AMD20729.1"/>
    <property type="molecule type" value="Genomic_DNA"/>
</dbReference>
<dbReference type="Gene3D" id="2.40.50.960">
    <property type="match status" value="1"/>
</dbReference>
<keyword evidence="4" id="KW-0779">Telomere</keyword>
<organism evidence="10 11">
    <name type="scientific">Eremothecium sinecaudum</name>
    <dbReference type="NCBI Taxonomy" id="45286"/>
    <lineage>
        <taxon>Eukaryota</taxon>
        <taxon>Fungi</taxon>
        <taxon>Dikarya</taxon>
        <taxon>Ascomycota</taxon>
        <taxon>Saccharomycotina</taxon>
        <taxon>Saccharomycetes</taxon>
        <taxon>Saccharomycetales</taxon>
        <taxon>Saccharomycetaceae</taxon>
        <taxon>Eremothecium</taxon>
    </lineage>
</organism>
<dbReference type="GeneID" id="28723989"/>
<reference evidence="10 11" key="1">
    <citation type="submission" date="2016-01" db="EMBL/GenBank/DDBJ databases">
        <title>Genome sequence of the yeast Holleya sinecauda.</title>
        <authorList>
            <person name="Dietrich F.S."/>
        </authorList>
    </citation>
    <scope>NUCLEOTIDE SEQUENCE [LARGE SCALE GENOMIC DNA]</scope>
    <source>
        <strain evidence="10 11">ATCC 58844</strain>
    </source>
</reference>
<dbReference type="Proteomes" id="UP000243052">
    <property type="component" value="Chromosome iv"/>
</dbReference>
<keyword evidence="3" id="KW-0158">Chromosome</keyword>
<evidence type="ECO:0000256" key="1">
    <source>
        <dbReference type="ARBA" id="ARBA00004123"/>
    </source>
</evidence>
<evidence type="ECO:0000256" key="6">
    <source>
        <dbReference type="ARBA" id="ARBA00023777"/>
    </source>
</evidence>
<evidence type="ECO:0000259" key="9">
    <source>
        <dbReference type="Pfam" id="PF10341"/>
    </source>
</evidence>
<dbReference type="OrthoDB" id="4069148at2759"/>
<comment type="similarity">
    <text evidence="6">Belongs to the EST3 family.</text>
</comment>
<dbReference type="RefSeq" id="XP_017987725.1">
    <property type="nucleotide sequence ID" value="XM_018131697.1"/>
</dbReference>
<comment type="function">
    <text evidence="8">Component of the telomerase complex involved in telomere replication. Stimulates RNA/DNA heteroduplex unwinding which favors the telomere replication by the telomerase.</text>
</comment>
<proteinExistence type="inferred from homology"/>
<protein>
    <recommendedName>
        <fullName evidence="7">Telomere replication protein EST3</fullName>
    </recommendedName>
</protein>
<dbReference type="AlphaFoldDB" id="A0A0X8HSL9"/>
<dbReference type="GO" id="GO:0007004">
    <property type="term" value="P:telomere maintenance via telomerase"/>
    <property type="evidence" value="ECO:0007669"/>
    <property type="project" value="InterPro"/>
</dbReference>
<accession>A0A0X8HSL9</accession>
<feature type="domain" description="Shelterin complex subunit TPP1/Est3" evidence="9">
    <location>
        <begin position="18"/>
        <end position="178"/>
    </location>
</feature>
<comment type="subcellular location">
    <subcellularLocation>
        <location evidence="2">Chromosome</location>
        <location evidence="2">Telomere</location>
    </subcellularLocation>
    <subcellularLocation>
        <location evidence="1">Nucleus</location>
    </subcellularLocation>
</comment>
<dbReference type="InterPro" id="IPR019437">
    <property type="entry name" value="TPP1/Est3"/>
</dbReference>
<evidence type="ECO:0000256" key="4">
    <source>
        <dbReference type="ARBA" id="ARBA00022895"/>
    </source>
</evidence>
<dbReference type="GO" id="GO:0042162">
    <property type="term" value="F:telomeric DNA binding"/>
    <property type="evidence" value="ECO:0007669"/>
    <property type="project" value="InterPro"/>
</dbReference>
<dbReference type="GO" id="GO:0005697">
    <property type="term" value="C:telomerase holoenzyme complex"/>
    <property type="evidence" value="ECO:0007669"/>
    <property type="project" value="InterPro"/>
</dbReference>
<evidence type="ECO:0000313" key="10">
    <source>
        <dbReference type="EMBL" id="AMD20729.1"/>
    </source>
</evidence>
<keyword evidence="5" id="KW-0539">Nucleus</keyword>
<dbReference type="GO" id="GO:0000781">
    <property type="term" value="C:chromosome, telomeric region"/>
    <property type="evidence" value="ECO:0007669"/>
    <property type="project" value="UniProtKB-SubCell"/>
</dbReference>
<evidence type="ECO:0000256" key="2">
    <source>
        <dbReference type="ARBA" id="ARBA00004574"/>
    </source>
</evidence>
<dbReference type="Pfam" id="PF10341">
    <property type="entry name" value="TPP1"/>
    <property type="match status" value="1"/>
</dbReference>
<sequence>MPKVILSSKKYVSDSVYLDKWIVPSLVAHIKHQSLNQAWCTVRDFIPPLPPHMTDPILEPSIMSNTRHFLRIVRFKSIQDFKVCAIGRDAECYVLSEFTPKCVIEFENKYKQRITANTVNTLFLIGSVSIMYTSRLEVESEFGMSFPSWPNNTLPILKINQCAVFGMDQVESHRHFQMLYEHEKYVNATRISSRRG</sequence>
<dbReference type="STRING" id="45286.A0A0X8HSL9"/>
<evidence type="ECO:0000256" key="7">
    <source>
        <dbReference type="ARBA" id="ARBA00023906"/>
    </source>
</evidence>
<name>A0A0X8HSL9_9SACH</name>
<evidence type="ECO:0000313" key="11">
    <source>
        <dbReference type="Proteomes" id="UP000243052"/>
    </source>
</evidence>
<gene>
    <name evidence="10" type="ORF">AW171_hschr42636</name>
</gene>
<evidence type="ECO:0000256" key="8">
    <source>
        <dbReference type="ARBA" id="ARBA00024878"/>
    </source>
</evidence>
<evidence type="ECO:0000256" key="5">
    <source>
        <dbReference type="ARBA" id="ARBA00023242"/>
    </source>
</evidence>
<keyword evidence="11" id="KW-1185">Reference proteome</keyword>